<organism evidence="1 2">
    <name type="scientific">Choiromyces venosus 120613-1</name>
    <dbReference type="NCBI Taxonomy" id="1336337"/>
    <lineage>
        <taxon>Eukaryota</taxon>
        <taxon>Fungi</taxon>
        <taxon>Dikarya</taxon>
        <taxon>Ascomycota</taxon>
        <taxon>Pezizomycotina</taxon>
        <taxon>Pezizomycetes</taxon>
        <taxon>Pezizales</taxon>
        <taxon>Tuberaceae</taxon>
        <taxon>Choiromyces</taxon>
    </lineage>
</organism>
<keyword evidence="2" id="KW-1185">Reference proteome</keyword>
<protein>
    <submittedName>
        <fullName evidence="1">Uncharacterized protein</fullName>
    </submittedName>
</protein>
<proteinExistence type="predicted"/>
<gene>
    <name evidence="1" type="ORF">L873DRAFT_1764308</name>
</gene>
<sequence>MNTYMSSMHISMEYSFSKMMNLWSFNSFKGNLKSSLSPITEYFLVACFLSNIHYCLY</sequence>
<evidence type="ECO:0000313" key="1">
    <source>
        <dbReference type="EMBL" id="RPB01311.1"/>
    </source>
</evidence>
<dbReference type="AlphaFoldDB" id="A0A3N4JYV4"/>
<reference evidence="1 2" key="1">
    <citation type="journal article" date="2018" name="Nat. Ecol. Evol.">
        <title>Pezizomycetes genomes reveal the molecular basis of ectomycorrhizal truffle lifestyle.</title>
        <authorList>
            <person name="Murat C."/>
            <person name="Payen T."/>
            <person name="Noel B."/>
            <person name="Kuo A."/>
            <person name="Morin E."/>
            <person name="Chen J."/>
            <person name="Kohler A."/>
            <person name="Krizsan K."/>
            <person name="Balestrini R."/>
            <person name="Da Silva C."/>
            <person name="Montanini B."/>
            <person name="Hainaut M."/>
            <person name="Levati E."/>
            <person name="Barry K.W."/>
            <person name="Belfiori B."/>
            <person name="Cichocki N."/>
            <person name="Clum A."/>
            <person name="Dockter R.B."/>
            <person name="Fauchery L."/>
            <person name="Guy J."/>
            <person name="Iotti M."/>
            <person name="Le Tacon F."/>
            <person name="Lindquist E.A."/>
            <person name="Lipzen A."/>
            <person name="Malagnac F."/>
            <person name="Mello A."/>
            <person name="Molinier V."/>
            <person name="Miyauchi S."/>
            <person name="Poulain J."/>
            <person name="Riccioni C."/>
            <person name="Rubini A."/>
            <person name="Sitrit Y."/>
            <person name="Splivallo R."/>
            <person name="Traeger S."/>
            <person name="Wang M."/>
            <person name="Zifcakova L."/>
            <person name="Wipf D."/>
            <person name="Zambonelli A."/>
            <person name="Paolocci F."/>
            <person name="Nowrousian M."/>
            <person name="Ottonello S."/>
            <person name="Baldrian P."/>
            <person name="Spatafora J.W."/>
            <person name="Henrissat B."/>
            <person name="Nagy L.G."/>
            <person name="Aury J.M."/>
            <person name="Wincker P."/>
            <person name="Grigoriev I.V."/>
            <person name="Bonfante P."/>
            <person name="Martin F.M."/>
        </authorList>
    </citation>
    <scope>NUCLEOTIDE SEQUENCE [LARGE SCALE GENOMIC DNA]</scope>
    <source>
        <strain evidence="1 2">120613-1</strain>
    </source>
</reference>
<accession>A0A3N4JYV4</accession>
<evidence type="ECO:0000313" key="2">
    <source>
        <dbReference type="Proteomes" id="UP000276215"/>
    </source>
</evidence>
<dbReference type="Proteomes" id="UP000276215">
    <property type="component" value="Unassembled WGS sequence"/>
</dbReference>
<dbReference type="EMBL" id="ML120374">
    <property type="protein sequence ID" value="RPB01311.1"/>
    <property type="molecule type" value="Genomic_DNA"/>
</dbReference>
<name>A0A3N4JYV4_9PEZI</name>
<dbReference type="OrthoDB" id="5375821at2759"/>